<accession>A0A9N9E8I6</accession>
<dbReference type="SUPFAM" id="SSF47095">
    <property type="entry name" value="HMG-box"/>
    <property type="match status" value="1"/>
</dbReference>
<gene>
    <name evidence="2" type="ORF">AMORRO_LOCUS10723</name>
</gene>
<feature type="domain" description="HMG box" evidence="1">
    <location>
        <begin position="53"/>
        <end position="108"/>
    </location>
</feature>
<dbReference type="Pfam" id="PF00505">
    <property type="entry name" value="HMG_box"/>
    <property type="match status" value="1"/>
</dbReference>
<keyword evidence="3" id="KW-1185">Reference proteome</keyword>
<evidence type="ECO:0000313" key="2">
    <source>
        <dbReference type="EMBL" id="CAG8668517.1"/>
    </source>
</evidence>
<protein>
    <submittedName>
        <fullName evidence="2">1065_t:CDS:1</fullName>
    </submittedName>
</protein>
<evidence type="ECO:0000259" key="1">
    <source>
        <dbReference type="Pfam" id="PF00505"/>
    </source>
</evidence>
<reference evidence="2" key="1">
    <citation type="submission" date="2021-06" db="EMBL/GenBank/DDBJ databases">
        <authorList>
            <person name="Kallberg Y."/>
            <person name="Tangrot J."/>
            <person name="Rosling A."/>
        </authorList>
    </citation>
    <scope>NUCLEOTIDE SEQUENCE</scope>
    <source>
        <strain evidence="2">CL551</strain>
    </source>
</reference>
<dbReference type="EMBL" id="CAJVPV010012234">
    <property type="protein sequence ID" value="CAG8668517.1"/>
    <property type="molecule type" value="Genomic_DNA"/>
</dbReference>
<dbReference type="InterPro" id="IPR036910">
    <property type="entry name" value="HMG_box_dom_sf"/>
</dbReference>
<organism evidence="2 3">
    <name type="scientific">Acaulospora morrowiae</name>
    <dbReference type="NCBI Taxonomy" id="94023"/>
    <lineage>
        <taxon>Eukaryota</taxon>
        <taxon>Fungi</taxon>
        <taxon>Fungi incertae sedis</taxon>
        <taxon>Mucoromycota</taxon>
        <taxon>Glomeromycotina</taxon>
        <taxon>Glomeromycetes</taxon>
        <taxon>Diversisporales</taxon>
        <taxon>Acaulosporaceae</taxon>
        <taxon>Acaulospora</taxon>
    </lineage>
</organism>
<dbReference type="AlphaFoldDB" id="A0A9N9E8I6"/>
<dbReference type="OrthoDB" id="6247875at2759"/>
<dbReference type="Proteomes" id="UP000789342">
    <property type="component" value="Unassembled WGS sequence"/>
</dbReference>
<comment type="caution">
    <text evidence="2">The sequence shown here is derived from an EMBL/GenBank/DDBJ whole genome shotgun (WGS) entry which is preliminary data.</text>
</comment>
<evidence type="ECO:0000313" key="3">
    <source>
        <dbReference type="Proteomes" id="UP000789342"/>
    </source>
</evidence>
<name>A0A9N9E8I6_9GLOM</name>
<dbReference type="InterPro" id="IPR009071">
    <property type="entry name" value="HMG_box_dom"/>
</dbReference>
<sequence length="171" mass="19787">MSEFQTSFIFINSNNPMVPNQVVDDVQPTIKLLFPPMIDPRDLITLNPDGREPSRAPNAFIIYRKLFIKTTKDEGYSLPMTIISSMASKSWEKEPEIVKKEYKRIAREAFLYRSKICPKPKREGKRKQWNIISFTQPNEKLPRKTKSPKSAMTLESRQLSLTSISFLTSES</sequence>
<dbReference type="Gene3D" id="1.10.30.10">
    <property type="entry name" value="High mobility group box domain"/>
    <property type="match status" value="1"/>
</dbReference>
<proteinExistence type="predicted"/>